<gene>
    <name evidence="5" type="ORF">OO7_01396</name>
</gene>
<keyword evidence="1" id="KW-0175">Coiled coil</keyword>
<feature type="domain" description="Bacteriophage tail tape measure C-terminal" evidence="3">
    <location>
        <begin position="864"/>
        <end position="948"/>
    </location>
</feature>
<name>K8WL31_9GAMM</name>
<dbReference type="Proteomes" id="UP000010290">
    <property type="component" value="Chromosome"/>
</dbReference>
<dbReference type="Pfam" id="PF06120">
    <property type="entry name" value="Phage_HK97_TLTM"/>
    <property type="match status" value="1"/>
</dbReference>
<accession>K8WL31</accession>
<dbReference type="InterPro" id="IPR013491">
    <property type="entry name" value="Tape_meas_N"/>
</dbReference>
<dbReference type="InterPro" id="IPR009302">
    <property type="entry name" value="Tail_length_tape_measure"/>
</dbReference>
<feature type="domain" description="Tail length tape measure" evidence="2">
    <location>
        <begin position="407"/>
        <end position="497"/>
    </location>
</feature>
<dbReference type="HOGENOM" id="CLU_277298_0_0_6"/>
<dbReference type="RefSeq" id="WP_008914171.1">
    <property type="nucleotide sequence ID" value="NZ_CM001773.1"/>
</dbReference>
<feature type="coiled-coil region" evidence="1">
    <location>
        <begin position="510"/>
        <end position="541"/>
    </location>
</feature>
<dbReference type="Pfam" id="PF20155">
    <property type="entry name" value="TMP_3"/>
    <property type="match status" value="1"/>
</dbReference>
<dbReference type="Pfam" id="PF24622">
    <property type="entry name" value="TMP_4"/>
    <property type="match status" value="1"/>
</dbReference>
<organism evidence="5 6">
    <name type="scientific">Providencia sneebia DSM 19967</name>
    <dbReference type="NCBI Taxonomy" id="1141660"/>
    <lineage>
        <taxon>Bacteria</taxon>
        <taxon>Pseudomonadati</taxon>
        <taxon>Pseudomonadota</taxon>
        <taxon>Gammaproteobacteria</taxon>
        <taxon>Enterobacterales</taxon>
        <taxon>Morganellaceae</taxon>
        <taxon>Providencia</taxon>
    </lineage>
</organism>
<sequence>MSEQTSRLAIIIDSSKARQTTDTLASSLERLTREGENATTSTDNLGFSFKRLAASTAGAMSIASVIKLVDDWGQVAAQVKNTLKSVEGDISNYANIQQRFLDISNRNGKSIEITQQLYIGAAKSMQELGYSTQQTIDYVESFSSAFTANATSAMAVESANNALVKSMITGTVAGDNWNAIMRAAPTLLGDIARELERTNGGIKVTENEVKKMGAESKISFKLLADATQHAKEANNALADSMDNTVADGFTRVTNSAKAYYGELNQSLGITRAISAGLATVSDNFDSVSTVLTGIVGIGAARYFGNLSNSIYDTTKRSASAVLTNQRLANEQVNLSKATLAQIRNDKAAALAAIESTKAQQAAATTEVQRISLKTQLANQTANLTALTKAEALATDELTAAKARLTSASGLAKSALSLIGGPAGAAMLAGGAIYYFYQKSQQAREEALAFADSIKELRDSFDEMTAGALRGSIAKAYESIVEQQKEIGILKADLMGLRDSYKLVSNDGDKLAEVQRKIDKKTQELEAKTKALEQTMKFAADAQEYLNSKLNNADEAFQLAAKNTRSYANALGAAINFMNATADAKRNLDVEMMTTPTPEDAYGGKDAAQYIKDMEKRAEIAAKDDRARAVAQARYYAERQGYIKETIDRAGILAGIEFDEQQKRQQSLKDSKASATYSESAAQKLIGSLKEQHAVLILQSKTNDKLGSQEQARAKFLDEIEQIKGKKRLTADQKSLLANEALINAEFDKNVQLEQYIKNREAEVKIAAYNKQLMEETAQAQRAYNMELQGAGMGTLARGRLQEELRLKDAYLKKQEELTKQFNDKSTGITQEQYDKETQVIKNELGKRLDMMRVHQAQIDGLRFNWQNGIEEGLRNYVDNARNYSQQAEGFITGSLQNITDGSADALTDIVTNSKNAFDAIGDFFGDLSKSIIKDLIRIAIQAQITNAVSGLFGGGGVFSSTASSSSANAFSTGAYGNLSLTGMAHSGIDRVPKTGTWLLEEGERVMTKDTSARLDNVLDALTRSTSPDVFAMKYLHPSSQTNNTTNNTNAENSTEQSATYIINQTVQVYGNGEKALAEVVKVAANRGAKAAVAEIQRDFATNGKTRKLLEQ</sequence>
<comment type="caution">
    <text evidence="5">The sequence shown here is derived from an EMBL/GenBank/DDBJ whole genome shotgun (WGS) entry which is preliminary data.</text>
</comment>
<evidence type="ECO:0000259" key="4">
    <source>
        <dbReference type="Pfam" id="PF20155"/>
    </source>
</evidence>
<feature type="domain" description="Tape measure protein N-terminal" evidence="4">
    <location>
        <begin position="64"/>
        <end position="265"/>
    </location>
</feature>
<dbReference type="Pfam" id="PF09718">
    <property type="entry name" value="Tape_meas_lam_C"/>
    <property type="match status" value="1"/>
</dbReference>
<evidence type="ECO:0000256" key="1">
    <source>
        <dbReference type="SAM" id="Coils"/>
    </source>
</evidence>
<proteinExistence type="predicted"/>
<dbReference type="AlphaFoldDB" id="K8WL31"/>
<reference evidence="5 6" key="1">
    <citation type="journal article" date="2012" name="BMC Genomics">
        <title>Comparative genomics of bacteria in the genus Providencia isolated from wild Drosophila melanogaster.</title>
        <authorList>
            <person name="Galac M.R."/>
            <person name="Lazzaro B.P."/>
        </authorList>
    </citation>
    <scope>NUCLEOTIDE SEQUENCE [LARGE SCALE GENOMIC DNA]</scope>
    <source>
        <strain evidence="5 6">DSM 19967</strain>
    </source>
</reference>
<dbReference type="PATRIC" id="fig|1141660.3.peg.275"/>
<keyword evidence="6" id="KW-1185">Reference proteome</keyword>
<dbReference type="InterPro" id="IPR006431">
    <property type="entry name" value="Phage_tape_meas_C"/>
</dbReference>
<dbReference type="OrthoDB" id="79849at2"/>
<evidence type="ECO:0000313" key="6">
    <source>
        <dbReference type="Proteomes" id="UP000010290"/>
    </source>
</evidence>
<evidence type="ECO:0000259" key="2">
    <source>
        <dbReference type="Pfam" id="PF06120"/>
    </source>
</evidence>
<feature type="coiled-coil region" evidence="1">
    <location>
        <begin position="758"/>
        <end position="820"/>
    </location>
</feature>
<protein>
    <recommendedName>
        <fullName evidence="7">Tail length tape measure protein</fullName>
    </recommendedName>
</protein>
<dbReference type="NCBIfam" id="TIGR01541">
    <property type="entry name" value="tape_meas_lam_C"/>
    <property type="match status" value="1"/>
</dbReference>
<dbReference type="EMBL" id="AKKN01000002">
    <property type="protein sequence ID" value="EKT61318.1"/>
    <property type="molecule type" value="Genomic_DNA"/>
</dbReference>
<evidence type="ECO:0008006" key="7">
    <source>
        <dbReference type="Google" id="ProtNLM"/>
    </source>
</evidence>
<evidence type="ECO:0000313" key="5">
    <source>
        <dbReference type="EMBL" id="EKT61318.1"/>
    </source>
</evidence>
<evidence type="ECO:0000259" key="3">
    <source>
        <dbReference type="Pfam" id="PF09718"/>
    </source>
</evidence>